<evidence type="ECO:0000256" key="1">
    <source>
        <dbReference type="SAM" id="MobiDB-lite"/>
    </source>
</evidence>
<keyword evidence="3" id="KW-1185">Reference proteome</keyword>
<reference evidence="2 3" key="1">
    <citation type="submission" date="2020-08" db="EMBL/GenBank/DDBJ databases">
        <title>The Agave Microbiome: Exploring the role of microbial communities in plant adaptations to desert environments.</title>
        <authorList>
            <person name="Partida-Martinez L.P."/>
        </authorList>
    </citation>
    <scope>NUCLEOTIDE SEQUENCE [LARGE SCALE GENOMIC DNA]</scope>
    <source>
        <strain evidence="2 3">AS3.12</strain>
    </source>
</reference>
<evidence type="ECO:0000313" key="2">
    <source>
        <dbReference type="EMBL" id="MBB6508344.1"/>
    </source>
</evidence>
<dbReference type="InterPro" id="IPR018759">
    <property type="entry name" value="BBP2_2"/>
</dbReference>
<dbReference type="SUPFAM" id="SSF103515">
    <property type="entry name" value="Autotransporter"/>
    <property type="match status" value="1"/>
</dbReference>
<sequence>MIISRTKATTLSLRGRAYGLLLAGSALILPSAAVSQSLFPNSGSALPAIPSSQVGTAGTSTITRNTPTAPVGGTIPGIVAVAGDERAADTTAQQSAAARVQEPEVDLNQPIGPSDLEPLDDGPEAIDPQEAPRQEVDPTGIRLGTFMLRPSINQSINTEITRENGSKETRNYAATGIRGTLTSDWSRHALTVTGETTIEHNFTKSKEGEDPEGKISADLRLDLADDTVAHLTSGYSFTREDNDDPNAVGGADVQSGVHLFQTGASIGRDIGKIRALAAVNGSRYVYTEAKLADGGTLNMKDRNRSGIDGRLRLGYELSPALIPFGEIASGHTFYDRKRDASGYQRSSQTYAARTGVEFDFGEKLRGELGTGYEVVDYEDNRLKNVGGISFDGDATWSPQRGTDVNLGLRTTVQDSTTPGEGGWVEYELTAALAHEMRDKVVARLSGSTVFRNFDSGSEDEVTWLAGAGITWAINRYLDLTSDVEYEKTTGGTEQNIVRAGMGLTLKR</sequence>
<gene>
    <name evidence="2" type="ORF">F4695_001693</name>
</gene>
<organism evidence="2 3">
    <name type="scientific">Rhizobium soli</name>
    <dbReference type="NCBI Taxonomy" id="424798"/>
    <lineage>
        <taxon>Bacteria</taxon>
        <taxon>Pseudomonadati</taxon>
        <taxon>Pseudomonadota</taxon>
        <taxon>Alphaproteobacteria</taxon>
        <taxon>Hyphomicrobiales</taxon>
        <taxon>Rhizobiaceae</taxon>
        <taxon>Rhizobium/Agrobacterium group</taxon>
        <taxon>Rhizobium</taxon>
    </lineage>
</organism>
<accession>A0A7X0JJL1</accession>
<dbReference type="RefSeq" id="WP_184654392.1">
    <property type="nucleotide sequence ID" value="NZ_JACHBU010000003.1"/>
</dbReference>
<feature type="region of interest" description="Disordered" evidence="1">
    <location>
        <begin position="86"/>
        <end position="136"/>
    </location>
</feature>
<proteinExistence type="predicted"/>
<dbReference type="InterPro" id="IPR036709">
    <property type="entry name" value="Autotransporte_beta_dom_sf"/>
</dbReference>
<dbReference type="AlphaFoldDB" id="A0A7X0JJL1"/>
<comment type="caution">
    <text evidence="2">The sequence shown here is derived from an EMBL/GenBank/DDBJ whole genome shotgun (WGS) entry which is preliminary data.</text>
</comment>
<dbReference type="EMBL" id="JACHBU010000003">
    <property type="protein sequence ID" value="MBB6508344.1"/>
    <property type="molecule type" value="Genomic_DNA"/>
</dbReference>
<evidence type="ECO:0008006" key="4">
    <source>
        <dbReference type="Google" id="ProtNLM"/>
    </source>
</evidence>
<dbReference type="Proteomes" id="UP000585437">
    <property type="component" value="Unassembled WGS sequence"/>
</dbReference>
<dbReference type="Gene3D" id="2.40.128.130">
    <property type="entry name" value="Autotransporter beta-domain"/>
    <property type="match status" value="1"/>
</dbReference>
<feature type="compositionally biased region" description="Low complexity" evidence="1">
    <location>
        <begin position="89"/>
        <end position="98"/>
    </location>
</feature>
<dbReference type="Pfam" id="PF10082">
    <property type="entry name" value="BBP2_2"/>
    <property type="match status" value="1"/>
</dbReference>
<protein>
    <recommendedName>
        <fullName evidence="4">Outer membrane beta-barrel protein</fullName>
    </recommendedName>
</protein>
<name>A0A7X0JJL1_9HYPH</name>
<evidence type="ECO:0000313" key="3">
    <source>
        <dbReference type="Proteomes" id="UP000585437"/>
    </source>
</evidence>